<accession>X1VZP9</accession>
<keyword evidence="1" id="KW-0812">Transmembrane</keyword>
<feature type="transmembrane region" description="Helical" evidence="1">
    <location>
        <begin position="142"/>
        <end position="162"/>
    </location>
</feature>
<dbReference type="InterPro" id="IPR036259">
    <property type="entry name" value="MFS_trans_sf"/>
</dbReference>
<keyword evidence="1" id="KW-1133">Transmembrane helix</keyword>
<feature type="transmembrane region" description="Helical" evidence="1">
    <location>
        <begin position="84"/>
        <end position="101"/>
    </location>
</feature>
<feature type="domain" description="Major facilitator superfamily (MFS) profile" evidence="2">
    <location>
        <begin position="1"/>
        <end position="225"/>
    </location>
</feature>
<sequence length="225" mass="25724">GLMDNFLSQIESVAVPYLLVDFAITPETFAFWQGIYGIISFAVFFIAWISDAFGRKKGILLLLLVLGVPALFIGLTAFTFHLFMIFYAIIITATLSNMWELPIVEESQPKKRGLYGGLTFLIGLIPVFAFVGVPIAEAFGWRWTYGVMFFLMLFAIILWFFMKEPQRWLEAHEERGHEHLKIKTAFKALKRKDLIIYLSSCISSRVLPLVSYGFTNRENMGIIIN</sequence>
<evidence type="ECO:0000256" key="1">
    <source>
        <dbReference type="SAM" id="Phobius"/>
    </source>
</evidence>
<dbReference type="InterPro" id="IPR020846">
    <property type="entry name" value="MFS_dom"/>
</dbReference>
<dbReference type="AlphaFoldDB" id="X1VZP9"/>
<proteinExistence type="predicted"/>
<organism evidence="3">
    <name type="scientific">marine sediment metagenome</name>
    <dbReference type="NCBI Taxonomy" id="412755"/>
    <lineage>
        <taxon>unclassified sequences</taxon>
        <taxon>metagenomes</taxon>
        <taxon>ecological metagenomes</taxon>
    </lineage>
</organism>
<feature type="non-terminal residue" evidence="3">
    <location>
        <position position="225"/>
    </location>
</feature>
<dbReference type="GO" id="GO:0022857">
    <property type="term" value="F:transmembrane transporter activity"/>
    <property type="evidence" value="ECO:0007669"/>
    <property type="project" value="InterPro"/>
</dbReference>
<dbReference type="EMBL" id="BARW01035239">
    <property type="protein sequence ID" value="GAJ18835.1"/>
    <property type="molecule type" value="Genomic_DNA"/>
</dbReference>
<protein>
    <recommendedName>
        <fullName evidence="2">Major facilitator superfamily (MFS) profile domain-containing protein</fullName>
    </recommendedName>
</protein>
<feature type="transmembrane region" description="Helical" evidence="1">
    <location>
        <begin position="113"/>
        <end position="136"/>
    </location>
</feature>
<evidence type="ECO:0000313" key="3">
    <source>
        <dbReference type="EMBL" id="GAJ18835.1"/>
    </source>
</evidence>
<name>X1VZP9_9ZZZZ</name>
<gene>
    <name evidence="3" type="ORF">S12H4_55012</name>
</gene>
<dbReference type="SUPFAM" id="SSF103473">
    <property type="entry name" value="MFS general substrate transporter"/>
    <property type="match status" value="1"/>
</dbReference>
<keyword evidence="1" id="KW-0472">Membrane</keyword>
<feature type="transmembrane region" description="Helical" evidence="1">
    <location>
        <begin position="29"/>
        <end position="47"/>
    </location>
</feature>
<dbReference type="PROSITE" id="PS50850">
    <property type="entry name" value="MFS"/>
    <property type="match status" value="1"/>
</dbReference>
<dbReference type="Gene3D" id="1.20.1250.20">
    <property type="entry name" value="MFS general substrate transporter like domains"/>
    <property type="match status" value="1"/>
</dbReference>
<evidence type="ECO:0000259" key="2">
    <source>
        <dbReference type="PROSITE" id="PS50850"/>
    </source>
</evidence>
<feature type="non-terminal residue" evidence="3">
    <location>
        <position position="1"/>
    </location>
</feature>
<dbReference type="InterPro" id="IPR011701">
    <property type="entry name" value="MFS"/>
</dbReference>
<reference evidence="3" key="1">
    <citation type="journal article" date="2014" name="Front. Microbiol.">
        <title>High frequency of phylogenetically diverse reductive dehalogenase-homologous genes in deep subseafloor sedimentary metagenomes.</title>
        <authorList>
            <person name="Kawai M."/>
            <person name="Futagami T."/>
            <person name="Toyoda A."/>
            <person name="Takaki Y."/>
            <person name="Nishi S."/>
            <person name="Hori S."/>
            <person name="Arai W."/>
            <person name="Tsubouchi T."/>
            <person name="Morono Y."/>
            <person name="Uchiyama I."/>
            <person name="Ito T."/>
            <person name="Fujiyama A."/>
            <person name="Inagaki F."/>
            <person name="Takami H."/>
        </authorList>
    </citation>
    <scope>NUCLEOTIDE SEQUENCE</scope>
    <source>
        <strain evidence="3">Expedition CK06-06</strain>
    </source>
</reference>
<comment type="caution">
    <text evidence="3">The sequence shown here is derived from an EMBL/GenBank/DDBJ whole genome shotgun (WGS) entry which is preliminary data.</text>
</comment>
<dbReference type="Pfam" id="PF07690">
    <property type="entry name" value="MFS_1"/>
    <property type="match status" value="1"/>
</dbReference>
<feature type="transmembrane region" description="Helical" evidence="1">
    <location>
        <begin position="59"/>
        <end position="78"/>
    </location>
</feature>